<evidence type="ECO:0000313" key="2">
    <source>
        <dbReference type="EMBL" id="ROR83593.1"/>
    </source>
</evidence>
<keyword evidence="1" id="KW-1133">Transmembrane helix</keyword>
<dbReference type="RefSeq" id="WP_143736377.1">
    <property type="nucleotide sequence ID" value="NZ_FXAP01000002.1"/>
</dbReference>
<protein>
    <submittedName>
        <fullName evidence="2">Uncharacterized protein</fullName>
    </submittedName>
</protein>
<organism evidence="2 3">
    <name type="scientific">Plantibacter flavus</name>
    <dbReference type="NCBI Taxonomy" id="150123"/>
    <lineage>
        <taxon>Bacteria</taxon>
        <taxon>Bacillati</taxon>
        <taxon>Actinomycetota</taxon>
        <taxon>Actinomycetes</taxon>
        <taxon>Micrococcales</taxon>
        <taxon>Microbacteriaceae</taxon>
        <taxon>Plantibacter</taxon>
    </lineage>
</organism>
<evidence type="ECO:0000256" key="1">
    <source>
        <dbReference type="SAM" id="Phobius"/>
    </source>
</evidence>
<gene>
    <name evidence="2" type="ORF">EDD42_3707</name>
</gene>
<keyword evidence="1" id="KW-0472">Membrane</keyword>
<feature type="transmembrane region" description="Helical" evidence="1">
    <location>
        <begin position="20"/>
        <end position="45"/>
    </location>
</feature>
<evidence type="ECO:0000313" key="3">
    <source>
        <dbReference type="Proteomes" id="UP000266915"/>
    </source>
</evidence>
<sequence>MSHSRKLRSTRIDWKNMRQFGWFLGLLWGLTVLGTFVGLLVQALIGARTWSDVPSDMVPVLLGTSLGYGLLWLGSNIATRRRKHPPE</sequence>
<dbReference type="Proteomes" id="UP000266915">
    <property type="component" value="Unassembled WGS sequence"/>
</dbReference>
<dbReference type="AlphaFoldDB" id="A0A3N2C7U2"/>
<proteinExistence type="predicted"/>
<dbReference type="EMBL" id="RKHL01000001">
    <property type="protein sequence ID" value="ROR83593.1"/>
    <property type="molecule type" value="Genomic_DNA"/>
</dbReference>
<comment type="caution">
    <text evidence="2">The sequence shown here is derived from an EMBL/GenBank/DDBJ whole genome shotgun (WGS) entry which is preliminary data.</text>
</comment>
<keyword evidence="1" id="KW-0812">Transmembrane</keyword>
<keyword evidence="3" id="KW-1185">Reference proteome</keyword>
<feature type="transmembrane region" description="Helical" evidence="1">
    <location>
        <begin position="57"/>
        <end position="74"/>
    </location>
</feature>
<name>A0A3N2C7U2_9MICO</name>
<reference evidence="2 3" key="1">
    <citation type="submission" date="2018-11" db="EMBL/GenBank/DDBJ databases">
        <title>Sequencing the genomes of 1000 actinobacteria strains.</title>
        <authorList>
            <person name="Klenk H.-P."/>
        </authorList>
    </citation>
    <scope>NUCLEOTIDE SEQUENCE [LARGE SCALE GENOMIC DNA]</scope>
    <source>
        <strain evidence="2 3">DSM 14012</strain>
    </source>
</reference>
<accession>A0A3N2C7U2</accession>